<evidence type="ECO:0000259" key="6">
    <source>
        <dbReference type="PROSITE" id="PS51391"/>
    </source>
</evidence>
<dbReference type="CDD" id="cd12223">
    <property type="entry name" value="RRM_SR140"/>
    <property type="match status" value="1"/>
</dbReference>
<dbReference type="PROSITE" id="PS50102">
    <property type="entry name" value="RRM"/>
    <property type="match status" value="1"/>
</dbReference>
<name>A0A8W7P1Y6_ANOCL</name>
<feature type="compositionally biased region" description="Basic and acidic residues" evidence="3">
    <location>
        <begin position="984"/>
        <end position="993"/>
    </location>
</feature>
<feature type="region of interest" description="Disordered" evidence="3">
    <location>
        <begin position="1"/>
        <end position="20"/>
    </location>
</feature>
<dbReference type="InterPro" id="IPR000504">
    <property type="entry name" value="RRM_dom"/>
</dbReference>
<dbReference type="Pfam" id="PF04818">
    <property type="entry name" value="CID"/>
    <property type="match status" value="1"/>
</dbReference>
<dbReference type="SMART" id="SM00582">
    <property type="entry name" value="RPR"/>
    <property type="match status" value="1"/>
</dbReference>
<dbReference type="PROSITE" id="PS51391">
    <property type="entry name" value="CID"/>
    <property type="match status" value="1"/>
</dbReference>
<dbReference type="PANTHER" id="PTHR23140:SF0">
    <property type="entry name" value="U2 SNRNP-ASSOCIATED SURP MOTIF-CONTAINING PROTEIN"/>
    <property type="match status" value="1"/>
</dbReference>
<dbReference type="SMART" id="SM00360">
    <property type="entry name" value="RRM"/>
    <property type="match status" value="1"/>
</dbReference>
<dbReference type="SUPFAM" id="SSF48464">
    <property type="entry name" value="ENTH/VHS domain"/>
    <property type="match status" value="1"/>
</dbReference>
<dbReference type="SUPFAM" id="SSF109905">
    <property type="entry name" value="Surp module (SWAP domain)"/>
    <property type="match status" value="1"/>
</dbReference>
<evidence type="ECO:0008006" key="8">
    <source>
        <dbReference type="Google" id="ProtNLM"/>
    </source>
</evidence>
<dbReference type="Proteomes" id="UP000075882">
    <property type="component" value="Unassembled WGS sequence"/>
</dbReference>
<feature type="region of interest" description="Disordered" evidence="3">
    <location>
        <begin position="838"/>
        <end position="1021"/>
    </location>
</feature>
<dbReference type="FunFam" id="3.30.70.330:FF:000177">
    <property type="entry name" value="U2 snRNP-associated SURP motif-containing protein-like isoform X2"/>
    <property type="match status" value="1"/>
</dbReference>
<dbReference type="GO" id="GO:0003723">
    <property type="term" value="F:RNA binding"/>
    <property type="evidence" value="ECO:0007669"/>
    <property type="project" value="UniProtKB-UniRule"/>
</dbReference>
<dbReference type="InterPro" id="IPR006569">
    <property type="entry name" value="CID_dom"/>
</dbReference>
<feature type="region of interest" description="Disordered" evidence="3">
    <location>
        <begin position="663"/>
        <end position="706"/>
    </location>
</feature>
<dbReference type="InterPro" id="IPR051485">
    <property type="entry name" value="SR-CTD_assoc_factor"/>
</dbReference>
<dbReference type="Pfam" id="PF00076">
    <property type="entry name" value="RRM_1"/>
    <property type="match status" value="1"/>
</dbReference>
<dbReference type="SMART" id="SM00648">
    <property type="entry name" value="SWAP"/>
    <property type="match status" value="1"/>
</dbReference>
<dbReference type="Gene3D" id="3.30.70.330">
    <property type="match status" value="1"/>
</dbReference>
<dbReference type="Gene3D" id="1.25.40.90">
    <property type="match status" value="1"/>
</dbReference>
<evidence type="ECO:0000256" key="2">
    <source>
        <dbReference type="PROSITE-ProRule" id="PRU00176"/>
    </source>
</evidence>
<dbReference type="Gene3D" id="1.10.10.790">
    <property type="entry name" value="Surp module"/>
    <property type="match status" value="1"/>
</dbReference>
<dbReference type="AlphaFoldDB" id="A0A8W7P1Y6"/>
<feature type="region of interest" description="Disordered" evidence="3">
    <location>
        <begin position="737"/>
        <end position="789"/>
    </location>
</feature>
<dbReference type="PANTHER" id="PTHR23140">
    <property type="entry name" value="RNA PROCESSING PROTEIN LD23810P"/>
    <property type="match status" value="1"/>
</dbReference>
<feature type="domain" description="CID" evidence="6">
    <location>
        <begin position="431"/>
        <end position="576"/>
    </location>
</feature>
<feature type="region of interest" description="Disordered" evidence="3">
    <location>
        <begin position="139"/>
        <end position="164"/>
    </location>
</feature>
<feature type="compositionally biased region" description="Basic and acidic residues" evidence="3">
    <location>
        <begin position="906"/>
        <end position="974"/>
    </location>
</feature>
<protein>
    <recommendedName>
        <fullName evidence="8">U2 snRNP-associated SURP motif-containing protein</fullName>
    </recommendedName>
</protein>
<feature type="compositionally biased region" description="Basic and acidic residues" evidence="3">
    <location>
        <begin position="54"/>
        <end position="82"/>
    </location>
</feature>
<dbReference type="InterPro" id="IPR012677">
    <property type="entry name" value="Nucleotide-bd_a/b_plait_sf"/>
</dbReference>
<feature type="compositionally biased region" description="Acidic residues" evidence="3">
    <location>
        <begin position="582"/>
        <end position="596"/>
    </location>
</feature>
<dbReference type="SUPFAM" id="SSF54928">
    <property type="entry name" value="RNA-binding domain, RBD"/>
    <property type="match status" value="1"/>
</dbReference>
<feature type="compositionally biased region" description="Basic and acidic residues" evidence="3">
    <location>
        <begin position="1001"/>
        <end position="1015"/>
    </location>
</feature>
<accession>A0A8W7P1Y6</accession>
<dbReference type="Pfam" id="PF08312">
    <property type="entry name" value="cwf21"/>
    <property type="match status" value="1"/>
</dbReference>
<feature type="domain" description="SURP motif" evidence="5">
    <location>
        <begin position="328"/>
        <end position="371"/>
    </location>
</feature>
<feature type="domain" description="RRM" evidence="4">
    <location>
        <begin position="167"/>
        <end position="248"/>
    </location>
</feature>
<dbReference type="EnsemblMetazoa" id="ACOM024423-RA">
    <property type="protein sequence ID" value="ACOM024423-PA.1"/>
    <property type="gene ID" value="ACOM024423"/>
</dbReference>
<feature type="region of interest" description="Disordered" evidence="3">
    <location>
        <begin position="51"/>
        <end position="110"/>
    </location>
</feature>
<evidence type="ECO:0000259" key="5">
    <source>
        <dbReference type="PROSITE" id="PS50128"/>
    </source>
</evidence>
<dbReference type="InterPro" id="IPR013170">
    <property type="entry name" value="mRNA_splic_Cwf21_dom"/>
</dbReference>
<dbReference type="InterPro" id="IPR047488">
    <property type="entry name" value="SR140_cwf21"/>
</dbReference>
<evidence type="ECO:0000313" key="7">
    <source>
        <dbReference type="EnsemblMetazoa" id="ACOM024423-PA.1"/>
    </source>
</evidence>
<organism evidence="7">
    <name type="scientific">Anopheles coluzzii</name>
    <name type="common">African malaria mosquito</name>
    <dbReference type="NCBI Taxonomy" id="1518534"/>
    <lineage>
        <taxon>Eukaryota</taxon>
        <taxon>Metazoa</taxon>
        <taxon>Ecdysozoa</taxon>
        <taxon>Arthropoda</taxon>
        <taxon>Hexapoda</taxon>
        <taxon>Insecta</taxon>
        <taxon>Pterygota</taxon>
        <taxon>Neoptera</taxon>
        <taxon>Endopterygota</taxon>
        <taxon>Diptera</taxon>
        <taxon>Nematocera</taxon>
        <taxon>Culicoidea</taxon>
        <taxon>Culicidae</taxon>
        <taxon>Anophelinae</taxon>
        <taxon>Anopheles</taxon>
    </lineage>
</organism>
<dbReference type="PROSITE" id="PS50128">
    <property type="entry name" value="SURP"/>
    <property type="match status" value="1"/>
</dbReference>
<dbReference type="GO" id="GO:0006396">
    <property type="term" value="P:RNA processing"/>
    <property type="evidence" value="ECO:0007669"/>
    <property type="project" value="InterPro"/>
</dbReference>
<dbReference type="SMART" id="SM01115">
    <property type="entry name" value="cwf21"/>
    <property type="match status" value="1"/>
</dbReference>
<keyword evidence="1 2" id="KW-0694">RNA-binding</keyword>
<evidence type="ECO:0000256" key="1">
    <source>
        <dbReference type="ARBA" id="ARBA00022884"/>
    </source>
</evidence>
<feature type="region of interest" description="Disordered" evidence="3">
    <location>
        <begin position="578"/>
        <end position="597"/>
    </location>
</feature>
<dbReference type="CDD" id="cd21370">
    <property type="entry name" value="cwf21_SR140"/>
    <property type="match status" value="1"/>
</dbReference>
<dbReference type="InterPro" id="IPR035009">
    <property type="entry name" value="SR140_RRM"/>
</dbReference>
<evidence type="ECO:0000256" key="3">
    <source>
        <dbReference type="SAM" id="MobiDB-lite"/>
    </source>
</evidence>
<dbReference type="VEuPathDB" id="VectorBase:ACON2_031950"/>
<dbReference type="GO" id="GO:0005634">
    <property type="term" value="C:nucleus"/>
    <property type="evidence" value="ECO:0007669"/>
    <property type="project" value="TreeGrafter"/>
</dbReference>
<feature type="compositionally biased region" description="Acidic residues" evidence="3">
    <location>
        <begin position="758"/>
        <end position="770"/>
    </location>
</feature>
<dbReference type="InterPro" id="IPR035967">
    <property type="entry name" value="SWAP/Surp_sf"/>
</dbReference>
<feature type="compositionally biased region" description="Basic and acidic residues" evidence="3">
    <location>
        <begin position="7"/>
        <end position="20"/>
    </location>
</feature>
<reference evidence="7" key="1">
    <citation type="submission" date="2022-08" db="UniProtKB">
        <authorList>
            <consortium name="EnsemblMetazoa"/>
        </authorList>
    </citation>
    <scope>IDENTIFICATION</scope>
</reference>
<feature type="compositionally biased region" description="Low complexity" evidence="3">
    <location>
        <begin position="692"/>
        <end position="703"/>
    </location>
</feature>
<dbReference type="InterPro" id="IPR035979">
    <property type="entry name" value="RBD_domain_sf"/>
</dbReference>
<feature type="compositionally biased region" description="Basic and acidic residues" evidence="3">
    <location>
        <begin position="838"/>
        <end position="848"/>
    </location>
</feature>
<dbReference type="Pfam" id="PF01805">
    <property type="entry name" value="Surp"/>
    <property type="match status" value="1"/>
</dbReference>
<sequence>MGKRPMSRKEIEEQKKREDEAAAAHAFKEFVETFQEAPSKISKVWVKAGTYDAGSRKEDTKDRGKLYKPQSRLDMDHEKSMDYVKMVASESRKDSSAMGKKRNQEKKKSNLEMFKEELRQIQEEREERHKYKHMARTMLPGTSSTESDPVYKETESGSFDNGDPNTTNLYLGNLNPKISEQALMELFGKYGPLASIKIMWPRSEEEKMRNRNCGFVAYMSRRDAERALRALNGRDVMGYEMKLGWGKSVPIMTHPIYVPPKLLAYTLPPPPSGLPFNAQPHPSDLDNIPKMTSGAYMAEPELKEQMDAVLFKSVVKVVIPTERPLLMLIHRMVEFVIREGPMFEALIMTKEMDNPMYKFLFENESPAHIYYRWKLFSLLQGDTPGDWRTKEFRMFKSGSIWKPPPINFYTQGMPDELLADEEGIEANKGNLSVAQRDRLEDLIRHLTPERQKIGDAMIFCIEHADAAEEICECITESLSSNETVVKKKVARIYLISDILHNSAVKVQNASFFRKAMEKNLLDIFRNLNAYYMQLDSRLKAEGFKSRVMGVFRAWEEWAIYPRDFLVKLQHTFLGIQMTEKQPEEEPEEEKEDEDLDGVPLDGAALLKSAMMCGMTSGGGGGGAGENRTPLLKHDIYSDEDDIDGMPLADDDIDGMPLEAAHEAGGGSGMLDGGRRMGGASLSGSEGGGRIGGSSSRGKSAGGSFIPSKWESVDAAQIEAQAITTSKWDTLDPVVPEPPKISLKNEGVGLISSKYGNYTDEDDDDDDEDEDGQRPEDDGVGRAASDQDELRRVRLREIEVKIVQYQDEFESGTRQVRTGWTLHEEIDSYRMKLLKEMEQELRQKGREEPSWVASDEDSRGGRRAMKRTGSAESSRKHKRSRQSARSPAGSGYGDRSPGSKSSRRQKKDAPRERMQLSHERDQRDHHREHRDRVRDCDSARSSHGRDRERDRERERERERERDRSTRERERDRDVEGGDGGSSSSRYRERERTKEGYGGSGSSRKDSSTSSKYDDRAHTKRYR</sequence>
<dbReference type="InterPro" id="IPR008942">
    <property type="entry name" value="ENTH_VHS"/>
</dbReference>
<proteinExistence type="predicted"/>
<evidence type="ECO:0000259" key="4">
    <source>
        <dbReference type="PROSITE" id="PS50102"/>
    </source>
</evidence>
<dbReference type="InterPro" id="IPR000061">
    <property type="entry name" value="Surp"/>
</dbReference>